<dbReference type="EMBL" id="LGIQ01000002">
    <property type="protein sequence ID" value="KNB74607.1"/>
    <property type="molecule type" value="Genomic_DNA"/>
</dbReference>
<evidence type="ECO:0000313" key="5">
    <source>
        <dbReference type="Proteomes" id="UP000036834"/>
    </source>
</evidence>
<dbReference type="PATRIC" id="fig|54915.3.peg.5699"/>
<protein>
    <submittedName>
        <fullName evidence="4">Transcriptional regulator</fullName>
    </submittedName>
</protein>
<dbReference type="InterPro" id="IPR036388">
    <property type="entry name" value="WH-like_DNA-bd_sf"/>
</dbReference>
<comment type="caution">
    <text evidence="4">The sequence shown here is derived from an EMBL/GenBank/DDBJ whole genome shotgun (WGS) entry which is preliminary data.</text>
</comment>
<dbReference type="SUPFAM" id="SSF46785">
    <property type="entry name" value="Winged helix' DNA-binding domain"/>
    <property type="match status" value="1"/>
</dbReference>
<reference evidence="4" key="2">
    <citation type="submission" date="2015-07" db="EMBL/GenBank/DDBJ databases">
        <title>MeaNS - Measles Nucleotide Surveillance Program.</title>
        <authorList>
            <person name="Tran T."/>
            <person name="Druce J."/>
        </authorList>
    </citation>
    <scope>NUCLEOTIDE SEQUENCE</scope>
    <source>
        <strain evidence="4">DSM 9887</strain>
    </source>
</reference>
<dbReference type="Gene3D" id="1.10.10.10">
    <property type="entry name" value="Winged helix-like DNA-binding domain superfamily/Winged helix DNA-binding domain"/>
    <property type="match status" value="1"/>
</dbReference>
<dbReference type="InterPro" id="IPR036390">
    <property type="entry name" value="WH_DNA-bd_sf"/>
</dbReference>
<dbReference type="OrthoDB" id="9767131at2"/>
<dbReference type="Pfam" id="PF08279">
    <property type="entry name" value="HTH_11"/>
    <property type="match status" value="1"/>
</dbReference>
<dbReference type="PANTHER" id="PTHR34580">
    <property type="match status" value="1"/>
</dbReference>
<sequence>MRLHRLIAILLLIESRGQMKAKDLADALETSVRSIYRDVDVLAEAGIPIVSRSGPNGGIKLMEGYTVNLKQLHGEEVIHLYLTGMGIYAGGQTETGLKLKNALLKLEKTMPDVYLSDIEKAKTRFYFDDTPWWSERASMPCFETLRAAVWRSWKLRISYQKVGGDRSTRLVQPYGLVVKKADWYLVAFCEDIGELRTFKCERIMTVEQVEEAYTIPETFSLERHWNEQGQLFKQECQAKELYPVTIKLPVTKRALMDKLDVMKSQQVEEFFLLTINLYSYERACQDIVDWLGQIEVIEPAQLRDFAKEKVKELLRLYT</sequence>
<accession>A0A0K9Z173</accession>
<dbReference type="AlphaFoldDB" id="A0A0K9Z173"/>
<evidence type="ECO:0000259" key="1">
    <source>
        <dbReference type="Pfam" id="PF08279"/>
    </source>
</evidence>
<dbReference type="PANTHER" id="PTHR34580:SF1">
    <property type="entry name" value="PROTEIN PAFC"/>
    <property type="match status" value="1"/>
</dbReference>
<dbReference type="PROSITE" id="PS52050">
    <property type="entry name" value="WYL"/>
    <property type="match status" value="1"/>
</dbReference>
<dbReference type="InterPro" id="IPR013196">
    <property type="entry name" value="HTH_11"/>
</dbReference>
<organism evidence="4 5">
    <name type="scientific">Brevibacillus reuszeri</name>
    <dbReference type="NCBI Taxonomy" id="54915"/>
    <lineage>
        <taxon>Bacteria</taxon>
        <taxon>Bacillati</taxon>
        <taxon>Bacillota</taxon>
        <taxon>Bacilli</taxon>
        <taxon>Bacillales</taxon>
        <taxon>Paenibacillaceae</taxon>
        <taxon>Brevibacillus</taxon>
    </lineage>
</organism>
<evidence type="ECO:0000259" key="2">
    <source>
        <dbReference type="Pfam" id="PF13280"/>
    </source>
</evidence>
<keyword evidence="6" id="KW-1185">Reference proteome</keyword>
<dbReference type="RefSeq" id="WP_049736856.1">
    <property type="nucleotide sequence ID" value="NZ_BJON01000006.1"/>
</dbReference>
<reference evidence="5" key="1">
    <citation type="submission" date="2015-07" db="EMBL/GenBank/DDBJ databases">
        <title>Genome sequencing project for genomic taxonomy and phylogenomics of Bacillus-like bacteria.</title>
        <authorList>
            <person name="Liu B."/>
            <person name="Wang J."/>
            <person name="Zhu Y."/>
            <person name="Liu G."/>
            <person name="Chen Q."/>
            <person name="Chen Z."/>
            <person name="Lan J."/>
            <person name="Che J."/>
            <person name="Ge C."/>
            <person name="Shi H."/>
            <person name="Pan Z."/>
            <person name="Liu X."/>
        </authorList>
    </citation>
    <scope>NUCLEOTIDE SEQUENCE [LARGE SCALE GENOMIC DNA]</scope>
    <source>
        <strain evidence="5">DSM 9887</strain>
    </source>
</reference>
<dbReference type="Pfam" id="PF13280">
    <property type="entry name" value="WYL"/>
    <property type="match status" value="1"/>
</dbReference>
<dbReference type="STRING" id="54915.ADS79_02670"/>
<name>A0A0K9Z173_9BACL</name>
<dbReference type="Proteomes" id="UP000319578">
    <property type="component" value="Unassembled WGS sequence"/>
</dbReference>
<evidence type="ECO:0000313" key="4">
    <source>
        <dbReference type="EMBL" id="KNB74607.1"/>
    </source>
</evidence>
<feature type="domain" description="WYL" evidence="2">
    <location>
        <begin position="141"/>
        <end position="207"/>
    </location>
</feature>
<reference evidence="3 6" key="3">
    <citation type="submission" date="2019-06" db="EMBL/GenBank/DDBJ databases">
        <title>Whole genome shotgun sequence of Brevibacillus reuszeri NBRC 15719.</title>
        <authorList>
            <person name="Hosoyama A."/>
            <person name="Uohara A."/>
            <person name="Ohji S."/>
            <person name="Ichikawa N."/>
        </authorList>
    </citation>
    <scope>NUCLEOTIDE SEQUENCE [LARGE SCALE GENOMIC DNA]</scope>
    <source>
        <strain evidence="3 6">NBRC 15719</strain>
    </source>
</reference>
<proteinExistence type="predicted"/>
<evidence type="ECO:0000313" key="6">
    <source>
        <dbReference type="Proteomes" id="UP000319578"/>
    </source>
</evidence>
<dbReference type="InterPro" id="IPR026881">
    <property type="entry name" value="WYL_dom"/>
</dbReference>
<feature type="domain" description="Helix-turn-helix type 11" evidence="1">
    <location>
        <begin position="5"/>
        <end position="58"/>
    </location>
</feature>
<dbReference type="EMBL" id="BJON01000006">
    <property type="protein sequence ID" value="GED67756.1"/>
    <property type="molecule type" value="Genomic_DNA"/>
</dbReference>
<evidence type="ECO:0000313" key="3">
    <source>
        <dbReference type="EMBL" id="GED67756.1"/>
    </source>
</evidence>
<gene>
    <name evidence="4" type="ORF">ADS79_02670</name>
    <name evidence="3" type="ORF">BRE01_14580</name>
</gene>
<dbReference type="InterPro" id="IPR051534">
    <property type="entry name" value="CBASS_pafABC_assoc_protein"/>
</dbReference>
<dbReference type="Proteomes" id="UP000036834">
    <property type="component" value="Unassembled WGS sequence"/>
</dbReference>